<reference evidence="3" key="1">
    <citation type="submission" date="2022-06" db="EMBL/GenBank/DDBJ databases">
        <title>Akkermansia biwalacus sp. nov., an anaerobic mucin-degrading bacterium isolated from human intestine.</title>
        <authorList>
            <person name="Kobayashi Y."/>
            <person name="Inoue S."/>
            <person name="Kawahara T."/>
            <person name="Kohda N."/>
        </authorList>
    </citation>
    <scope>NUCLEOTIDE SEQUENCE</scope>
    <source>
        <strain evidence="3">WON2089</strain>
    </source>
</reference>
<dbReference type="Proteomes" id="UP001062263">
    <property type="component" value="Chromosome"/>
</dbReference>
<gene>
    <name evidence="3" type="ORF">Abiwalacus_01520</name>
</gene>
<keyword evidence="2" id="KW-0732">Signal</keyword>
<evidence type="ECO:0000256" key="2">
    <source>
        <dbReference type="SAM" id="SignalP"/>
    </source>
</evidence>
<feature type="region of interest" description="Disordered" evidence="1">
    <location>
        <begin position="153"/>
        <end position="173"/>
    </location>
</feature>
<accession>A0ABM7ZD19</accession>
<sequence length="327" mass="36919">MNSTTFSISFSGLLLYALILLTHAEDIPATDDRSLYIESETKAVSPQCLMDKGDQDEDKKRTEVGIGEVVILTLNGKRLKEIDMDSIEWSLEPEKVATIEESDQEKNQATLTINKDLTQNTTLKIRVKTNLDEELPERPPSIFTILVPSDITAEHSGERDKEHPQDKEKDRPGASSKLVVTFLPLNVSFSNISIMERAEDPEGFTPVHVPGKLLIRPNALNIHRHDTIGWRWDKEQDIRLQHLQNMKLPDSFSWTCGWYVRADGKDCCKIGNDTYSQDFSFKYDGIETGKESPTRGLKNIKVSITKFRCTVTRSTSGDALHDNSATH</sequence>
<feature type="chain" id="PRO_5045983197" description="BACON domain-containing protein" evidence="2">
    <location>
        <begin position="25"/>
        <end position="327"/>
    </location>
</feature>
<feature type="compositionally biased region" description="Basic and acidic residues" evidence="1">
    <location>
        <begin position="153"/>
        <end position="172"/>
    </location>
</feature>
<feature type="signal peptide" evidence="2">
    <location>
        <begin position="1"/>
        <end position="24"/>
    </location>
</feature>
<evidence type="ECO:0000313" key="3">
    <source>
        <dbReference type="EMBL" id="BDL42578.1"/>
    </source>
</evidence>
<protein>
    <recommendedName>
        <fullName evidence="5">BACON domain-containing protein</fullName>
    </recommendedName>
</protein>
<proteinExistence type="predicted"/>
<evidence type="ECO:0000256" key="1">
    <source>
        <dbReference type="SAM" id="MobiDB-lite"/>
    </source>
</evidence>
<dbReference type="EMBL" id="AP025943">
    <property type="protein sequence ID" value="BDL42578.1"/>
    <property type="molecule type" value="Genomic_DNA"/>
</dbReference>
<dbReference type="RefSeq" id="WP_215434967.1">
    <property type="nucleotide sequence ID" value="NZ_AP025943.1"/>
</dbReference>
<keyword evidence="4" id="KW-1185">Reference proteome</keyword>
<name>A0ABM7ZD19_9BACT</name>
<organism evidence="3 4">
    <name type="scientific">Akkermansia biwaensis</name>
    <dbReference type="NCBI Taxonomy" id="2946555"/>
    <lineage>
        <taxon>Bacteria</taxon>
        <taxon>Pseudomonadati</taxon>
        <taxon>Verrucomicrobiota</taxon>
        <taxon>Verrucomicrobiia</taxon>
        <taxon>Verrucomicrobiales</taxon>
        <taxon>Akkermansiaceae</taxon>
        <taxon>Akkermansia</taxon>
    </lineage>
</organism>
<evidence type="ECO:0000313" key="4">
    <source>
        <dbReference type="Proteomes" id="UP001062263"/>
    </source>
</evidence>
<evidence type="ECO:0008006" key="5">
    <source>
        <dbReference type="Google" id="ProtNLM"/>
    </source>
</evidence>